<accession>A0A914Q8V8</accession>
<proteinExistence type="predicted"/>
<sequence length="295" mass="31778">MVKLIIVSFIVSVVGVGNVQCQGLPSTPENPIRPSTVATNGGIIPTNNPLPLENLKPLFERLLFLLKLRPTAQTPTMLPPTGIPKTVESFRAKRQGGFPSVTIPSSINLPTDLTRPPSDLEKLFLKKMMNLKQLSTGLPPTGRPPVQLPTTVDAFRAKRQAFYTGPTTLPSRPPLAATSQLPSNNQKSIAEKLMEILGVNLQPTGQPPKRLPTGRPPVQSPTTVDAFRAKRQALYTGPTTLPSRPPPAATSQLPSNNQKSIVENLMEILGLNLQPTGQPPKRLPTGLPPTGRPRA</sequence>
<feature type="region of interest" description="Disordered" evidence="1">
    <location>
        <begin position="235"/>
        <end position="258"/>
    </location>
</feature>
<feature type="region of interest" description="Disordered" evidence="1">
    <location>
        <begin position="272"/>
        <end position="295"/>
    </location>
</feature>
<evidence type="ECO:0000256" key="2">
    <source>
        <dbReference type="SAM" id="SignalP"/>
    </source>
</evidence>
<evidence type="ECO:0000313" key="4">
    <source>
        <dbReference type="WBParaSite" id="PDA_v2.g27539.t1"/>
    </source>
</evidence>
<protein>
    <submittedName>
        <fullName evidence="4">Uncharacterized protein</fullName>
    </submittedName>
</protein>
<feature type="chain" id="PRO_5037954243" evidence="2">
    <location>
        <begin position="22"/>
        <end position="295"/>
    </location>
</feature>
<dbReference type="WBParaSite" id="PDA_v2.g27539.t1">
    <property type="protein sequence ID" value="PDA_v2.g27539.t1"/>
    <property type="gene ID" value="PDA_v2.g27539"/>
</dbReference>
<evidence type="ECO:0000256" key="1">
    <source>
        <dbReference type="SAM" id="MobiDB-lite"/>
    </source>
</evidence>
<dbReference type="Proteomes" id="UP000887578">
    <property type="component" value="Unplaced"/>
</dbReference>
<evidence type="ECO:0000313" key="3">
    <source>
        <dbReference type="Proteomes" id="UP000887578"/>
    </source>
</evidence>
<keyword evidence="3" id="KW-1185">Reference proteome</keyword>
<reference evidence="4" key="1">
    <citation type="submission" date="2022-11" db="UniProtKB">
        <authorList>
            <consortium name="WormBaseParasite"/>
        </authorList>
    </citation>
    <scope>IDENTIFICATION</scope>
</reference>
<name>A0A914Q8V8_9BILA</name>
<feature type="signal peptide" evidence="2">
    <location>
        <begin position="1"/>
        <end position="21"/>
    </location>
</feature>
<organism evidence="3 4">
    <name type="scientific">Panagrolaimus davidi</name>
    <dbReference type="NCBI Taxonomy" id="227884"/>
    <lineage>
        <taxon>Eukaryota</taxon>
        <taxon>Metazoa</taxon>
        <taxon>Ecdysozoa</taxon>
        <taxon>Nematoda</taxon>
        <taxon>Chromadorea</taxon>
        <taxon>Rhabditida</taxon>
        <taxon>Tylenchina</taxon>
        <taxon>Panagrolaimomorpha</taxon>
        <taxon>Panagrolaimoidea</taxon>
        <taxon>Panagrolaimidae</taxon>
        <taxon>Panagrolaimus</taxon>
    </lineage>
</organism>
<feature type="compositionally biased region" description="Polar residues" evidence="1">
    <location>
        <begin position="249"/>
        <end position="258"/>
    </location>
</feature>
<keyword evidence="2" id="KW-0732">Signal</keyword>
<feature type="compositionally biased region" description="Pro residues" evidence="1">
    <location>
        <begin position="277"/>
        <end position="295"/>
    </location>
</feature>
<dbReference type="AlphaFoldDB" id="A0A914Q8V8"/>